<organism evidence="2 3">
    <name type="scientific">Roseovarius atlanticus</name>
    <dbReference type="NCBI Taxonomy" id="1641875"/>
    <lineage>
        <taxon>Bacteria</taxon>
        <taxon>Pseudomonadati</taxon>
        <taxon>Pseudomonadota</taxon>
        <taxon>Alphaproteobacteria</taxon>
        <taxon>Rhodobacterales</taxon>
        <taxon>Roseobacteraceae</taxon>
        <taxon>Roseovarius</taxon>
    </lineage>
</organism>
<dbReference type="CDD" id="cd05379">
    <property type="entry name" value="CAP_bacterial"/>
    <property type="match status" value="1"/>
</dbReference>
<feature type="domain" description="SCP" evidence="1">
    <location>
        <begin position="19"/>
        <end position="115"/>
    </location>
</feature>
<evidence type="ECO:0000259" key="1">
    <source>
        <dbReference type="Pfam" id="PF00188"/>
    </source>
</evidence>
<dbReference type="InterPro" id="IPR014044">
    <property type="entry name" value="CAP_dom"/>
</dbReference>
<dbReference type="Gene3D" id="3.40.33.10">
    <property type="entry name" value="CAP"/>
    <property type="match status" value="1"/>
</dbReference>
<protein>
    <recommendedName>
        <fullName evidence="1">SCP domain-containing protein</fullName>
    </recommendedName>
</protein>
<comment type="caution">
    <text evidence="2">The sequence shown here is derived from an EMBL/GenBank/DDBJ whole genome shotgun (WGS) entry which is preliminary data.</text>
</comment>
<name>A0A0T5NU20_9RHOB</name>
<reference evidence="2 3" key="1">
    <citation type="submission" date="2015-04" db="EMBL/GenBank/DDBJ databases">
        <title>The draft genome sequence of Roseovarius sp.R12b.</title>
        <authorList>
            <person name="Li G."/>
            <person name="Lai Q."/>
            <person name="Shao Z."/>
            <person name="Yan P."/>
        </authorList>
    </citation>
    <scope>NUCLEOTIDE SEQUENCE [LARGE SCALE GENOMIC DNA]</scope>
    <source>
        <strain evidence="2 3">R12B</strain>
    </source>
</reference>
<dbReference type="Proteomes" id="UP000051295">
    <property type="component" value="Unassembled WGS sequence"/>
</dbReference>
<dbReference type="SUPFAM" id="SSF55797">
    <property type="entry name" value="PR-1-like"/>
    <property type="match status" value="1"/>
</dbReference>
<dbReference type="Pfam" id="PF00188">
    <property type="entry name" value="CAP"/>
    <property type="match status" value="1"/>
</dbReference>
<keyword evidence="3" id="KW-1185">Reference proteome</keyword>
<dbReference type="AlphaFoldDB" id="A0A0T5NU20"/>
<accession>A0A0T5NU20</accession>
<gene>
    <name evidence="2" type="ORF">XM53_11655</name>
</gene>
<proteinExistence type="predicted"/>
<dbReference type="PANTHER" id="PTHR31157:SF1">
    <property type="entry name" value="SCP DOMAIN-CONTAINING PROTEIN"/>
    <property type="match status" value="1"/>
</dbReference>
<dbReference type="EMBL" id="LAXJ01000010">
    <property type="protein sequence ID" value="KRS12425.1"/>
    <property type="molecule type" value="Genomic_DNA"/>
</dbReference>
<dbReference type="STRING" id="1641875.XM53_11655"/>
<dbReference type="PATRIC" id="fig|1641875.4.peg.119"/>
<dbReference type="PANTHER" id="PTHR31157">
    <property type="entry name" value="SCP DOMAIN-CONTAINING PROTEIN"/>
    <property type="match status" value="1"/>
</dbReference>
<evidence type="ECO:0000313" key="3">
    <source>
        <dbReference type="Proteomes" id="UP000051295"/>
    </source>
</evidence>
<evidence type="ECO:0000313" key="2">
    <source>
        <dbReference type="EMBL" id="KRS12425.1"/>
    </source>
</evidence>
<dbReference type="InterPro" id="IPR035940">
    <property type="entry name" value="CAP_sf"/>
</dbReference>
<sequence length="133" mass="14130">MAAVGQDVADRGQAALAWINAFRAKEGRAPLDVSRDLTRAAAAHATDMARKGYFSHSGSDGSSIADRARRAGYRFCFIAENIAKGQRGLEGVLTGWAGSPGHRKNMLAPEAESVALVEAPGRIWVMMLGRDGC</sequence>